<name>A0AA87YQP3_FICCA</name>
<dbReference type="PROSITE" id="PS00375">
    <property type="entry name" value="UDPGT"/>
    <property type="match status" value="1"/>
</dbReference>
<comment type="similarity">
    <text evidence="1 3">Belongs to the UDP-glycosyltransferase family.</text>
</comment>
<dbReference type="Pfam" id="PF00201">
    <property type="entry name" value="UDPGT"/>
    <property type="match status" value="1"/>
</dbReference>
<dbReference type="InterPro" id="IPR058980">
    <property type="entry name" value="Glyco_transf_N"/>
</dbReference>
<dbReference type="GO" id="GO:0009690">
    <property type="term" value="P:cytokinin metabolic process"/>
    <property type="evidence" value="ECO:0007669"/>
    <property type="project" value="UniProtKB-ARBA"/>
</dbReference>
<dbReference type="FunFam" id="3.40.50.2000:FF:000238">
    <property type="entry name" value="Glycosyltransferase"/>
    <property type="match status" value="1"/>
</dbReference>
<reference evidence="6" key="1">
    <citation type="submission" date="2023-07" db="EMBL/GenBank/DDBJ databases">
        <title>draft genome sequence of fig (Ficus carica).</title>
        <authorList>
            <person name="Takahashi T."/>
            <person name="Nishimura K."/>
        </authorList>
    </citation>
    <scope>NUCLEOTIDE SEQUENCE</scope>
</reference>
<proteinExistence type="inferred from homology"/>
<evidence type="ECO:0000256" key="3">
    <source>
        <dbReference type="RuleBase" id="RU003718"/>
    </source>
</evidence>
<dbReference type="AlphaFoldDB" id="A0AA87YQP3"/>
<evidence type="ECO:0000259" key="5">
    <source>
        <dbReference type="Pfam" id="PF26168"/>
    </source>
</evidence>
<dbReference type="PANTHER" id="PTHR48044">
    <property type="entry name" value="GLYCOSYLTRANSFERASE"/>
    <property type="match status" value="1"/>
</dbReference>
<dbReference type="FunFam" id="3.40.50.2000:FF:000060">
    <property type="entry name" value="Glycosyltransferase"/>
    <property type="match status" value="1"/>
</dbReference>
<dbReference type="PANTHER" id="PTHR48044:SF22">
    <property type="entry name" value="GLYCOSYLTRANSFERASE"/>
    <property type="match status" value="1"/>
</dbReference>
<dbReference type="GO" id="GO:0050404">
    <property type="term" value="F:zeatin O-beta-D-xylosyltransferase activity"/>
    <property type="evidence" value="ECO:0007669"/>
    <property type="project" value="UniProtKB-ARBA"/>
</dbReference>
<evidence type="ECO:0000313" key="6">
    <source>
        <dbReference type="EMBL" id="GMN20954.1"/>
    </source>
</evidence>
<dbReference type="EMBL" id="BTGU01003954">
    <property type="protein sequence ID" value="GMN20954.1"/>
    <property type="molecule type" value="Genomic_DNA"/>
</dbReference>
<dbReference type="InterPro" id="IPR035595">
    <property type="entry name" value="UDP_glycos_trans_CS"/>
</dbReference>
<evidence type="ECO:0000256" key="4">
    <source>
        <dbReference type="RuleBase" id="RU362057"/>
    </source>
</evidence>
<dbReference type="Proteomes" id="UP001187192">
    <property type="component" value="Unassembled WGS sequence"/>
</dbReference>
<dbReference type="SUPFAM" id="SSF53756">
    <property type="entry name" value="UDP-Glycosyltransferase/glycogen phosphorylase"/>
    <property type="match status" value="1"/>
</dbReference>
<dbReference type="Gene3D" id="3.40.50.2000">
    <property type="entry name" value="Glycogen Phosphorylase B"/>
    <property type="match status" value="2"/>
</dbReference>
<feature type="domain" description="Glycosyltransferase N-terminal" evidence="5">
    <location>
        <begin position="20"/>
        <end position="252"/>
    </location>
</feature>
<dbReference type="InterPro" id="IPR002213">
    <property type="entry name" value="UDP_glucos_trans"/>
</dbReference>
<sequence length="474" mass="53269">MANHQNHQNHPLTNGHNLSQVVVVMVPLPAQGHLNQLLHLSRLVSTYDIPVHYIAAATHNRQAKLRVHGWNPNSSTNIHFHDISVPPFPCPPPDPTAATNFPSHILPMIYATHHLRDPVREFLSELSSKARRVIVIYDSCMAAVVQDVACIQNAEAYPFHSVSAFATFLYLWEEMGKPLEEEAKRYIPDDVPSLEGCFTDDFLDFVFEQYQFKSIISGSLLNANWAIEKLYIELMERILPDKKSWAIGPFNPVELSEKKAPNDRHICLDWLDKQAPKSVIYVSFGTTIALTDKKIEELALGLEQSNQKFIWVLREADKGDVFGEVTKIELPKGYEERVRNIGIVVRDWAPQLEILGHPSTGGFLSHCGWNSCMESITMGVPIGAWPFHSDQPRNTVLITKVLKVGTVVRDWSRRDEVAVAATVAEGVKKLMASEEGNETRKRAEELGRAVRRSVAEGGGSRVEFDSFIAHITRS</sequence>
<comment type="caution">
    <text evidence="6">The sequence shown here is derived from an EMBL/GenBank/DDBJ whole genome shotgun (WGS) entry which is preliminary data.</text>
</comment>
<dbReference type="EC" id="2.4.1.-" evidence="4"/>
<protein>
    <recommendedName>
        <fullName evidence="4">Glycosyltransferase</fullName>
        <ecNumber evidence="4">2.4.1.-</ecNumber>
    </recommendedName>
</protein>
<accession>A0AA87YQP3</accession>
<organism evidence="6 7">
    <name type="scientific">Ficus carica</name>
    <name type="common">Common fig</name>
    <dbReference type="NCBI Taxonomy" id="3494"/>
    <lineage>
        <taxon>Eukaryota</taxon>
        <taxon>Viridiplantae</taxon>
        <taxon>Streptophyta</taxon>
        <taxon>Embryophyta</taxon>
        <taxon>Tracheophyta</taxon>
        <taxon>Spermatophyta</taxon>
        <taxon>Magnoliopsida</taxon>
        <taxon>eudicotyledons</taxon>
        <taxon>Gunneridae</taxon>
        <taxon>Pentapetalae</taxon>
        <taxon>rosids</taxon>
        <taxon>fabids</taxon>
        <taxon>Rosales</taxon>
        <taxon>Moraceae</taxon>
        <taxon>Ficeae</taxon>
        <taxon>Ficus</taxon>
    </lineage>
</organism>
<keyword evidence="2 3" id="KW-0808">Transferase</keyword>
<evidence type="ECO:0000313" key="7">
    <source>
        <dbReference type="Proteomes" id="UP001187192"/>
    </source>
</evidence>
<gene>
    <name evidence="6" type="ORF">TIFTF001_045410</name>
</gene>
<keyword evidence="3" id="KW-0328">Glycosyltransferase</keyword>
<evidence type="ECO:0000256" key="1">
    <source>
        <dbReference type="ARBA" id="ARBA00009995"/>
    </source>
</evidence>
<evidence type="ECO:0000256" key="2">
    <source>
        <dbReference type="ARBA" id="ARBA00022679"/>
    </source>
</evidence>
<dbReference type="CDD" id="cd03784">
    <property type="entry name" value="GT1_Gtf-like"/>
    <property type="match status" value="1"/>
</dbReference>
<dbReference type="Pfam" id="PF26168">
    <property type="entry name" value="Glyco_transf_N"/>
    <property type="match status" value="1"/>
</dbReference>
<keyword evidence="7" id="KW-1185">Reference proteome</keyword>